<feature type="domain" description="Gfo/Idh/MocA-like oxidoreductase N-terminal" evidence="3">
    <location>
        <begin position="39"/>
        <end position="163"/>
    </location>
</feature>
<dbReference type="InterPro" id="IPR050984">
    <property type="entry name" value="Gfo/Idh/MocA_domain"/>
</dbReference>
<dbReference type="InterPro" id="IPR008354">
    <property type="entry name" value="Glc-Fru_OxRdtase_bac"/>
</dbReference>
<keyword evidence="7" id="KW-1185">Reference proteome</keyword>
<evidence type="ECO:0000259" key="4">
    <source>
        <dbReference type="Pfam" id="PF02894"/>
    </source>
</evidence>
<dbReference type="Gene3D" id="3.30.360.10">
    <property type="entry name" value="Dihydrodipicolinate Reductase, domain 2"/>
    <property type="match status" value="1"/>
</dbReference>
<dbReference type="SUPFAM" id="SSF51735">
    <property type="entry name" value="NAD(P)-binding Rossmann-fold domains"/>
    <property type="match status" value="1"/>
</dbReference>
<reference evidence="7" key="1">
    <citation type="journal article" date="2019" name="Int. J. Syst. Evol. Microbiol.">
        <title>The Global Catalogue of Microorganisms (GCM) 10K type strain sequencing project: providing services to taxonomists for standard genome sequencing and annotation.</title>
        <authorList>
            <consortium name="The Broad Institute Genomics Platform"/>
            <consortium name="The Broad Institute Genome Sequencing Center for Infectious Disease"/>
            <person name="Wu L."/>
            <person name="Ma J."/>
        </authorList>
    </citation>
    <scope>NUCLEOTIDE SEQUENCE [LARGE SCALE GENOMIC DNA]</scope>
    <source>
        <strain evidence="7">CCUG 58938</strain>
    </source>
</reference>
<dbReference type="Pfam" id="PF01408">
    <property type="entry name" value="GFO_IDH_MocA"/>
    <property type="match status" value="1"/>
</dbReference>
<name>A0ABW3K196_9BACT</name>
<protein>
    <submittedName>
        <fullName evidence="6">Gfo/Idh/MocA family protein</fullName>
    </submittedName>
</protein>
<evidence type="ECO:0000259" key="5">
    <source>
        <dbReference type="Pfam" id="PF22725"/>
    </source>
</evidence>
<dbReference type="InterPro" id="IPR000683">
    <property type="entry name" value="Gfo/Idh/MocA-like_OxRdtase_N"/>
</dbReference>
<dbReference type="EMBL" id="JBHTKA010000003">
    <property type="protein sequence ID" value="MFD0999785.1"/>
    <property type="molecule type" value="Genomic_DNA"/>
</dbReference>
<dbReference type="InterPro" id="IPR004104">
    <property type="entry name" value="Gfo/Idh/MocA-like_OxRdtase_C"/>
</dbReference>
<evidence type="ECO:0000256" key="2">
    <source>
        <dbReference type="ARBA" id="ARBA00023002"/>
    </source>
</evidence>
<dbReference type="Pfam" id="PF22725">
    <property type="entry name" value="GFO_IDH_MocA_C3"/>
    <property type="match status" value="1"/>
</dbReference>
<dbReference type="SUPFAM" id="SSF55347">
    <property type="entry name" value="Glyceraldehyde-3-phosphate dehydrogenase-like, C-terminal domain"/>
    <property type="match status" value="1"/>
</dbReference>
<proteinExistence type="inferred from homology"/>
<feature type="domain" description="Gfo/Idh/MocA-like oxidoreductase C-terminal" evidence="4">
    <location>
        <begin position="315"/>
        <end position="363"/>
    </location>
</feature>
<dbReference type="PROSITE" id="PS51318">
    <property type="entry name" value="TAT"/>
    <property type="match status" value="1"/>
</dbReference>
<evidence type="ECO:0000313" key="7">
    <source>
        <dbReference type="Proteomes" id="UP001597112"/>
    </source>
</evidence>
<dbReference type="InterPro" id="IPR055170">
    <property type="entry name" value="GFO_IDH_MocA-like_dom"/>
</dbReference>
<evidence type="ECO:0000256" key="1">
    <source>
        <dbReference type="ARBA" id="ARBA00010928"/>
    </source>
</evidence>
<dbReference type="InterPro" id="IPR006311">
    <property type="entry name" value="TAT_signal"/>
</dbReference>
<dbReference type="Proteomes" id="UP001597112">
    <property type="component" value="Unassembled WGS sequence"/>
</dbReference>
<dbReference type="Pfam" id="PF02894">
    <property type="entry name" value="GFO_IDH_MocA_C"/>
    <property type="match status" value="1"/>
</dbReference>
<dbReference type="RefSeq" id="WP_377578793.1">
    <property type="nucleotide sequence ID" value="NZ_JBHTKA010000003.1"/>
</dbReference>
<keyword evidence="2" id="KW-0560">Oxidoreductase</keyword>
<accession>A0ABW3K196</accession>
<dbReference type="PRINTS" id="PR01775">
    <property type="entry name" value="GLFROXRDTASE"/>
</dbReference>
<sequence>MPHYSRRDFIARLGLGATALLTAPSIISNARAIPQDKKISIALVGLGYYSEFQLAPAIMKSQYCRLGGIVTGTPAKAEKWKKQYNLPDKSIYSYETFDRIANNKDIDVVYVVLPNSMHREFVIRAAKAGKHVICEKPMAVSVKEAEEMIAACKKAGVKLSVGYRLHFEPFNQEAARFGKGDFGKVKMVESSFGFKIGDPTQWRLKKALAGGGAMMDVGIYAIQASRYSTGEEPISVTAQEFKTDPVKFKDVDETIFWQLEFPSGAVASSMTSYASYIERLYISAESGWLELNPAYGYGPLAGKTHQGPLNLPIVNHQAAQMDDFAKCIFENKESNVSGEEGLKDLKVIEAIYRAIQTGGKVKI</sequence>
<dbReference type="InterPro" id="IPR036291">
    <property type="entry name" value="NAD(P)-bd_dom_sf"/>
</dbReference>
<organism evidence="6 7">
    <name type="scientific">Ohtaekwangia kribbensis</name>
    <dbReference type="NCBI Taxonomy" id="688913"/>
    <lineage>
        <taxon>Bacteria</taxon>
        <taxon>Pseudomonadati</taxon>
        <taxon>Bacteroidota</taxon>
        <taxon>Cytophagia</taxon>
        <taxon>Cytophagales</taxon>
        <taxon>Fulvivirgaceae</taxon>
        <taxon>Ohtaekwangia</taxon>
    </lineage>
</organism>
<dbReference type="PANTHER" id="PTHR22604">
    <property type="entry name" value="OXIDOREDUCTASES"/>
    <property type="match status" value="1"/>
</dbReference>
<comment type="similarity">
    <text evidence="1">Belongs to the Gfo/Idh/MocA family.</text>
</comment>
<dbReference type="Gene3D" id="3.40.50.720">
    <property type="entry name" value="NAD(P)-binding Rossmann-like Domain"/>
    <property type="match status" value="1"/>
</dbReference>
<dbReference type="PANTHER" id="PTHR22604:SF105">
    <property type="entry name" value="TRANS-1,2-DIHYDROBENZENE-1,2-DIOL DEHYDROGENASE"/>
    <property type="match status" value="1"/>
</dbReference>
<gene>
    <name evidence="6" type="ORF">ACFQ21_10720</name>
</gene>
<feature type="domain" description="GFO/IDH/MocA-like oxidoreductase" evidence="5">
    <location>
        <begin position="179"/>
        <end position="289"/>
    </location>
</feature>
<comment type="caution">
    <text evidence="6">The sequence shown here is derived from an EMBL/GenBank/DDBJ whole genome shotgun (WGS) entry which is preliminary data.</text>
</comment>
<evidence type="ECO:0000259" key="3">
    <source>
        <dbReference type="Pfam" id="PF01408"/>
    </source>
</evidence>
<evidence type="ECO:0000313" key="6">
    <source>
        <dbReference type="EMBL" id="MFD0999785.1"/>
    </source>
</evidence>